<reference evidence="11 12" key="1">
    <citation type="submission" date="2016-10" db="EMBL/GenBank/DDBJ databases">
        <authorList>
            <person name="de Groot N.N."/>
        </authorList>
    </citation>
    <scope>NUCLEOTIDE SEQUENCE [LARGE SCALE GENOMIC DNA]</scope>
    <source>
        <strain evidence="11 12">DSM 20581</strain>
    </source>
</reference>
<dbReference type="GO" id="GO:0044780">
    <property type="term" value="P:bacterial-type flagellum assembly"/>
    <property type="evidence" value="ECO:0007669"/>
    <property type="project" value="InterPro"/>
</dbReference>
<feature type="domain" description="Flagellar hook-associated protein FlgK helical" evidence="10">
    <location>
        <begin position="96"/>
        <end position="319"/>
    </location>
</feature>
<dbReference type="OrthoDB" id="9802553at2"/>
<dbReference type="RefSeq" id="WP_092479054.1">
    <property type="nucleotide sequence ID" value="NZ_FOXW01000001.1"/>
</dbReference>
<protein>
    <recommendedName>
        <fullName evidence="4 7">Flagellar hook-associated protein 1</fullName>
        <shortName evidence="7">HAP1</shortName>
    </recommendedName>
</protein>
<dbReference type="SUPFAM" id="SSF64518">
    <property type="entry name" value="Phase 1 flagellin"/>
    <property type="match status" value="1"/>
</dbReference>
<name>A0A1I5UP56_9LACT</name>
<dbReference type="InterPro" id="IPR010930">
    <property type="entry name" value="Flg_bb/hook_C_dom"/>
</dbReference>
<evidence type="ECO:0000256" key="4">
    <source>
        <dbReference type="ARBA" id="ARBA00016244"/>
    </source>
</evidence>
<dbReference type="GO" id="GO:0005576">
    <property type="term" value="C:extracellular region"/>
    <property type="evidence" value="ECO:0007669"/>
    <property type="project" value="UniProtKB-SubCell"/>
</dbReference>
<dbReference type="Pfam" id="PF06429">
    <property type="entry name" value="Flg_bbr_C"/>
    <property type="match status" value="1"/>
</dbReference>
<evidence type="ECO:0000256" key="6">
    <source>
        <dbReference type="ARBA" id="ARBA00023143"/>
    </source>
</evidence>
<evidence type="ECO:0000256" key="1">
    <source>
        <dbReference type="ARBA" id="ARBA00004365"/>
    </source>
</evidence>
<dbReference type="AlphaFoldDB" id="A0A1I5UP56"/>
<evidence type="ECO:0000256" key="3">
    <source>
        <dbReference type="ARBA" id="ARBA00009677"/>
    </source>
</evidence>
<dbReference type="PANTHER" id="PTHR30033">
    <property type="entry name" value="FLAGELLAR HOOK-ASSOCIATED PROTEIN 1"/>
    <property type="match status" value="1"/>
</dbReference>
<comment type="subcellular location">
    <subcellularLocation>
        <location evidence="1 7">Bacterial flagellum</location>
    </subcellularLocation>
    <subcellularLocation>
        <location evidence="2 7">Secreted</location>
    </subcellularLocation>
</comment>
<dbReference type="InterPro" id="IPR002371">
    <property type="entry name" value="FlgK"/>
</dbReference>
<evidence type="ECO:0000259" key="10">
    <source>
        <dbReference type="Pfam" id="PF22638"/>
    </source>
</evidence>
<accession>A0A1I5UP56</accession>
<feature type="domain" description="Flagellar basal body rod protein N-terminal" evidence="8">
    <location>
        <begin position="8"/>
        <end position="37"/>
    </location>
</feature>
<dbReference type="EMBL" id="FOXW01000001">
    <property type="protein sequence ID" value="SFP96396.1"/>
    <property type="molecule type" value="Genomic_DNA"/>
</dbReference>
<dbReference type="InterPro" id="IPR001444">
    <property type="entry name" value="Flag_bb_rod_N"/>
</dbReference>
<evidence type="ECO:0000256" key="2">
    <source>
        <dbReference type="ARBA" id="ARBA00004613"/>
    </source>
</evidence>
<evidence type="ECO:0000313" key="11">
    <source>
        <dbReference type="EMBL" id="SFP96396.1"/>
    </source>
</evidence>
<dbReference type="GO" id="GO:0009424">
    <property type="term" value="C:bacterial-type flagellum hook"/>
    <property type="evidence" value="ECO:0007669"/>
    <property type="project" value="UniProtKB-UniRule"/>
</dbReference>
<dbReference type="PANTHER" id="PTHR30033:SF1">
    <property type="entry name" value="FLAGELLAR HOOK-ASSOCIATED PROTEIN 1"/>
    <property type="match status" value="1"/>
</dbReference>
<feature type="domain" description="Flagellar basal-body/hook protein C-terminal" evidence="9">
    <location>
        <begin position="435"/>
        <end position="475"/>
    </location>
</feature>
<evidence type="ECO:0000313" key="12">
    <source>
        <dbReference type="Proteomes" id="UP000199136"/>
    </source>
</evidence>
<keyword evidence="11" id="KW-0282">Flagellum</keyword>
<keyword evidence="11" id="KW-0969">Cilium</keyword>
<evidence type="ECO:0000259" key="8">
    <source>
        <dbReference type="Pfam" id="PF00460"/>
    </source>
</evidence>
<dbReference type="Pfam" id="PF22638">
    <property type="entry name" value="FlgK_D1"/>
    <property type="match status" value="1"/>
</dbReference>
<evidence type="ECO:0000256" key="7">
    <source>
        <dbReference type="RuleBase" id="RU362065"/>
    </source>
</evidence>
<sequence>MSGLFGSLNSATSGMTSAQTVLQTISHNVANANTDGYSKQRVTLETNNPFNKSGVGQLGTGVRVSGVIRVVDDAVVEQLRDENSTLAKFESKSDALQQLEAIFNEPSKTGLSNNLSEVFASWTYLGSNPEVATAKTMVVQNSETMTDTMNHMATQLEKLQGNTLKGIEQDVKDFNTKLEQLHSLNKQVSYSISSGQTPNDLLDKQDALLSEMSELAGVEVKFDEMRQATVSIGGQELLTPTSMQKLAVAVQPNPEGKVVLAGDTTKEITLTSGSAKGSQEALAEINKQVANLNDFAYTFATAVNTIHSGDGNEYGKPFFDLGADGNYAKNISVQADLVKDPEKVSSGKSLDKPAAGDGSRAQAIADLQNTKLVYSSNATFDYDETTMTFEDQPNGTSVSNGYNDIVTEIGITKQQSDNMFASQKDLVQLLDQRRQSISGVSINEEVANMIQHQSAFQANSRMISTISEMLDTLINRTGV</sequence>
<dbReference type="Pfam" id="PF00460">
    <property type="entry name" value="Flg_bb_rod"/>
    <property type="match status" value="1"/>
</dbReference>
<dbReference type="InterPro" id="IPR053927">
    <property type="entry name" value="FlgK_helical"/>
</dbReference>
<keyword evidence="11" id="KW-0966">Cell projection</keyword>
<evidence type="ECO:0000256" key="5">
    <source>
        <dbReference type="ARBA" id="ARBA00022525"/>
    </source>
</evidence>
<evidence type="ECO:0000259" key="9">
    <source>
        <dbReference type="Pfam" id="PF06429"/>
    </source>
</evidence>
<dbReference type="NCBIfam" id="TIGR02492">
    <property type="entry name" value="flgK_ends"/>
    <property type="match status" value="1"/>
</dbReference>
<gene>
    <name evidence="7" type="primary">flgK</name>
    <name evidence="11" type="ORF">SAMN04488506_0074</name>
</gene>
<keyword evidence="12" id="KW-1185">Reference proteome</keyword>
<keyword evidence="6 7" id="KW-0975">Bacterial flagellum</keyword>
<dbReference type="Proteomes" id="UP000199136">
    <property type="component" value="Unassembled WGS sequence"/>
</dbReference>
<comment type="similarity">
    <text evidence="3 7">Belongs to the flagella basal body rod proteins family.</text>
</comment>
<organism evidence="11 12">
    <name type="scientific">Desemzia incerta</name>
    <dbReference type="NCBI Taxonomy" id="82801"/>
    <lineage>
        <taxon>Bacteria</taxon>
        <taxon>Bacillati</taxon>
        <taxon>Bacillota</taxon>
        <taxon>Bacilli</taxon>
        <taxon>Lactobacillales</taxon>
        <taxon>Carnobacteriaceae</taxon>
        <taxon>Desemzia</taxon>
    </lineage>
</organism>
<dbReference type="GO" id="GO:0005198">
    <property type="term" value="F:structural molecule activity"/>
    <property type="evidence" value="ECO:0007669"/>
    <property type="project" value="UniProtKB-UniRule"/>
</dbReference>
<dbReference type="PRINTS" id="PR01005">
    <property type="entry name" value="FLGHOOKAP1"/>
</dbReference>
<proteinExistence type="inferred from homology"/>
<dbReference type="STRING" id="82801.SAMN04488506_0074"/>
<keyword evidence="5 7" id="KW-0964">Secreted</keyword>